<keyword evidence="2" id="KW-1185">Reference proteome</keyword>
<accession>A0AAN6MSW1</accession>
<comment type="caution">
    <text evidence="1">The sequence shown here is derived from an EMBL/GenBank/DDBJ whole genome shotgun (WGS) entry which is preliminary data.</text>
</comment>
<reference evidence="1" key="2">
    <citation type="submission" date="2023-05" db="EMBL/GenBank/DDBJ databases">
        <authorList>
            <consortium name="Lawrence Berkeley National Laboratory"/>
            <person name="Steindorff A."/>
            <person name="Hensen N."/>
            <person name="Bonometti L."/>
            <person name="Westerberg I."/>
            <person name="Brannstrom I.O."/>
            <person name="Guillou S."/>
            <person name="Cros-Aarteil S."/>
            <person name="Calhoun S."/>
            <person name="Haridas S."/>
            <person name="Kuo A."/>
            <person name="Mondo S."/>
            <person name="Pangilinan J."/>
            <person name="Riley R."/>
            <person name="Labutti K."/>
            <person name="Andreopoulos B."/>
            <person name="Lipzen A."/>
            <person name="Chen C."/>
            <person name="Yanf M."/>
            <person name="Daum C."/>
            <person name="Ng V."/>
            <person name="Clum A."/>
            <person name="Ohm R."/>
            <person name="Martin F."/>
            <person name="Silar P."/>
            <person name="Natvig D."/>
            <person name="Lalanne C."/>
            <person name="Gautier V."/>
            <person name="Ament-Velasquez S.L."/>
            <person name="Kruys A."/>
            <person name="Hutchinson M.I."/>
            <person name="Powell A.J."/>
            <person name="Barry K."/>
            <person name="Miller A.N."/>
            <person name="Grigoriev I.V."/>
            <person name="Debuchy R."/>
            <person name="Gladieux P."/>
            <person name="Thoren M.H."/>
            <person name="Johannesson H."/>
        </authorList>
    </citation>
    <scope>NUCLEOTIDE SEQUENCE</scope>
    <source>
        <strain evidence="1">CBS 103.79</strain>
    </source>
</reference>
<evidence type="ECO:0000313" key="2">
    <source>
        <dbReference type="Proteomes" id="UP001303889"/>
    </source>
</evidence>
<proteinExistence type="predicted"/>
<organism evidence="1 2">
    <name type="scientific">Staphylotrichum tortipilum</name>
    <dbReference type="NCBI Taxonomy" id="2831512"/>
    <lineage>
        <taxon>Eukaryota</taxon>
        <taxon>Fungi</taxon>
        <taxon>Dikarya</taxon>
        <taxon>Ascomycota</taxon>
        <taxon>Pezizomycotina</taxon>
        <taxon>Sordariomycetes</taxon>
        <taxon>Sordariomycetidae</taxon>
        <taxon>Sordariales</taxon>
        <taxon>Chaetomiaceae</taxon>
        <taxon>Staphylotrichum</taxon>
    </lineage>
</organism>
<evidence type="ECO:0000313" key="1">
    <source>
        <dbReference type="EMBL" id="KAK3906324.1"/>
    </source>
</evidence>
<reference evidence="1" key="1">
    <citation type="journal article" date="2023" name="Mol. Phylogenet. Evol.">
        <title>Genome-scale phylogeny and comparative genomics of the fungal order Sordariales.</title>
        <authorList>
            <person name="Hensen N."/>
            <person name="Bonometti L."/>
            <person name="Westerberg I."/>
            <person name="Brannstrom I.O."/>
            <person name="Guillou S."/>
            <person name="Cros-Aarteil S."/>
            <person name="Calhoun S."/>
            <person name="Haridas S."/>
            <person name="Kuo A."/>
            <person name="Mondo S."/>
            <person name="Pangilinan J."/>
            <person name="Riley R."/>
            <person name="LaButti K."/>
            <person name="Andreopoulos B."/>
            <person name="Lipzen A."/>
            <person name="Chen C."/>
            <person name="Yan M."/>
            <person name="Daum C."/>
            <person name="Ng V."/>
            <person name="Clum A."/>
            <person name="Steindorff A."/>
            <person name="Ohm R.A."/>
            <person name="Martin F."/>
            <person name="Silar P."/>
            <person name="Natvig D.O."/>
            <person name="Lalanne C."/>
            <person name="Gautier V."/>
            <person name="Ament-Velasquez S.L."/>
            <person name="Kruys A."/>
            <person name="Hutchinson M.I."/>
            <person name="Powell A.J."/>
            <person name="Barry K."/>
            <person name="Miller A.N."/>
            <person name="Grigoriev I.V."/>
            <person name="Debuchy R."/>
            <person name="Gladieux P."/>
            <person name="Hiltunen Thoren M."/>
            <person name="Johannesson H."/>
        </authorList>
    </citation>
    <scope>NUCLEOTIDE SEQUENCE</scope>
    <source>
        <strain evidence="1">CBS 103.79</strain>
    </source>
</reference>
<sequence>MEDRFNIPVEWPEPPHIEIDPSLRTITRGVPIRATTEERFNDFDRSRVIHVVIQQLLHVPVHRHQGNLLPR</sequence>
<name>A0AAN6MSW1_9PEZI</name>
<gene>
    <name evidence="1" type="ORF">C8A05DRAFT_29830</name>
</gene>
<dbReference type="EMBL" id="MU855330">
    <property type="protein sequence ID" value="KAK3906324.1"/>
    <property type="molecule type" value="Genomic_DNA"/>
</dbReference>
<dbReference type="Proteomes" id="UP001303889">
    <property type="component" value="Unassembled WGS sequence"/>
</dbReference>
<dbReference type="AlphaFoldDB" id="A0AAN6MSW1"/>
<protein>
    <submittedName>
        <fullName evidence="1">Uncharacterized protein</fullName>
    </submittedName>
</protein>